<comment type="subcellular location">
    <subcellularLocation>
        <location evidence="2">Cytoplasm</location>
    </subcellularLocation>
</comment>
<dbReference type="InterPro" id="IPR006452">
    <property type="entry name" value="Formate_DH_accessory"/>
</dbReference>
<dbReference type="GO" id="GO:0008199">
    <property type="term" value="F:ferric iron binding"/>
    <property type="evidence" value="ECO:0007669"/>
    <property type="project" value="TreeGrafter"/>
</dbReference>
<evidence type="ECO:0000259" key="4">
    <source>
        <dbReference type="Pfam" id="PF04216"/>
    </source>
</evidence>
<evidence type="ECO:0000313" key="8">
    <source>
        <dbReference type="Proteomes" id="UP000295122"/>
    </source>
</evidence>
<dbReference type="PIRSF" id="PIRSF018296">
    <property type="entry name" value="Format_dh_formtn"/>
    <property type="match status" value="1"/>
</dbReference>
<comment type="function">
    <text evidence="2">Necessary for formate dehydrogenase activity.</text>
</comment>
<dbReference type="GO" id="GO:0005829">
    <property type="term" value="C:cytosol"/>
    <property type="evidence" value="ECO:0007669"/>
    <property type="project" value="TreeGrafter"/>
</dbReference>
<dbReference type="Pfam" id="PF04216">
    <property type="entry name" value="FdhE_N"/>
    <property type="match status" value="1"/>
</dbReference>
<evidence type="ECO:0000259" key="5">
    <source>
        <dbReference type="Pfam" id="PF24859"/>
    </source>
</evidence>
<comment type="similarity">
    <text evidence="2">Belongs to the FdhE family.</text>
</comment>
<name>A0A4R7BH18_9HYPH</name>
<dbReference type="SUPFAM" id="SSF144020">
    <property type="entry name" value="FdhE-like"/>
    <property type="match status" value="1"/>
</dbReference>
<dbReference type="Gene3D" id="3.90.1670.10">
    <property type="entry name" value="FdhE-like domain"/>
    <property type="match status" value="1"/>
</dbReference>
<dbReference type="Pfam" id="PF24859">
    <property type="entry name" value="FdhE_central"/>
    <property type="match status" value="1"/>
</dbReference>
<protein>
    <recommendedName>
        <fullName evidence="2">Protein FdhE homolog</fullName>
    </recommendedName>
</protein>
<dbReference type="InterPro" id="IPR024064">
    <property type="entry name" value="FdhE-like_sf"/>
</dbReference>
<dbReference type="InterPro" id="IPR056797">
    <property type="entry name" value="FdhE_central"/>
</dbReference>
<dbReference type="PANTHER" id="PTHR37689">
    <property type="entry name" value="PROTEIN FDHE"/>
    <property type="match status" value="1"/>
</dbReference>
<sequence>MAQLGSPGHDAVPIGEVVAPPFAKTPDPSALFRDRSARLRDLAPGHRLGAYLTFLAGLTEVQAALAEDLPPPDLPDAEALARSRAHGMPALDRERFPHDPACRDTLRRFFAGASAIEMPAESRQALSAIASADDETLAWMVQNVVRDSIPAHDAAPHVFVAAGTALHAARCASAVDASWLVPVGEGACPACGSAPVSSVIVGWEGAHGARFCVCSLCGTLWNAVRIRCTACGSTKGISYQELDDPEAAEGAVKAECCSECRTYLKVMQQAKHPALDPVADDVATLALDRLLAEDEDLRRSGRNPYLLGY</sequence>
<dbReference type="InterPro" id="IPR056796">
    <property type="entry name" value="FdhE_C"/>
</dbReference>
<evidence type="ECO:0000259" key="6">
    <source>
        <dbReference type="Pfam" id="PF24860"/>
    </source>
</evidence>
<feature type="region of interest" description="Disordered" evidence="3">
    <location>
        <begin position="1"/>
        <end position="20"/>
    </location>
</feature>
<evidence type="ECO:0000256" key="2">
    <source>
        <dbReference type="HAMAP-Rule" id="MF_00611"/>
    </source>
</evidence>
<feature type="domain" description="FdhE C-terminal" evidence="6">
    <location>
        <begin position="226"/>
        <end position="306"/>
    </location>
</feature>
<dbReference type="HAMAP" id="MF_00611">
    <property type="entry name" value="FdeH"/>
    <property type="match status" value="1"/>
</dbReference>
<feature type="domain" description="FdhE N-terminal" evidence="4">
    <location>
        <begin position="20"/>
        <end position="185"/>
    </location>
</feature>
<proteinExistence type="inferred from homology"/>
<evidence type="ECO:0000256" key="3">
    <source>
        <dbReference type="SAM" id="MobiDB-lite"/>
    </source>
</evidence>
<dbReference type="EMBL" id="SNZR01000019">
    <property type="protein sequence ID" value="TDR84560.1"/>
    <property type="molecule type" value="Genomic_DNA"/>
</dbReference>
<comment type="caution">
    <text evidence="7">The sequence shown here is derived from an EMBL/GenBank/DDBJ whole genome shotgun (WGS) entry which is preliminary data.</text>
</comment>
<dbReference type="InterPro" id="IPR056774">
    <property type="entry name" value="FdhE_N"/>
</dbReference>
<dbReference type="PANTHER" id="PTHR37689:SF1">
    <property type="entry name" value="PROTEIN FDHE"/>
    <property type="match status" value="1"/>
</dbReference>
<keyword evidence="1 2" id="KW-0963">Cytoplasm</keyword>
<dbReference type="NCBIfam" id="TIGR01562">
    <property type="entry name" value="FdhE"/>
    <property type="match status" value="1"/>
</dbReference>
<dbReference type="Proteomes" id="UP000295122">
    <property type="component" value="Unassembled WGS sequence"/>
</dbReference>
<keyword evidence="8" id="KW-1185">Reference proteome</keyword>
<dbReference type="AlphaFoldDB" id="A0A4R7BH18"/>
<feature type="domain" description="FdhE central" evidence="5">
    <location>
        <begin position="188"/>
        <end position="225"/>
    </location>
</feature>
<dbReference type="RefSeq" id="WP_133775161.1">
    <property type="nucleotide sequence ID" value="NZ_SNZR01000019.1"/>
</dbReference>
<dbReference type="GO" id="GO:0051604">
    <property type="term" value="P:protein maturation"/>
    <property type="evidence" value="ECO:0007669"/>
    <property type="project" value="TreeGrafter"/>
</dbReference>
<dbReference type="CDD" id="cd16341">
    <property type="entry name" value="FdhE"/>
    <property type="match status" value="1"/>
</dbReference>
<gene>
    <name evidence="2" type="primary">fdhE</name>
    <name evidence="7" type="ORF">EV668_4920</name>
</gene>
<dbReference type="OrthoDB" id="9794151at2"/>
<organism evidence="7 8">
    <name type="scientific">Enterovirga rhinocerotis</name>
    <dbReference type="NCBI Taxonomy" id="1339210"/>
    <lineage>
        <taxon>Bacteria</taxon>
        <taxon>Pseudomonadati</taxon>
        <taxon>Pseudomonadota</taxon>
        <taxon>Alphaproteobacteria</taxon>
        <taxon>Hyphomicrobiales</taxon>
        <taxon>Methylobacteriaceae</taxon>
        <taxon>Enterovirga</taxon>
    </lineage>
</organism>
<dbReference type="Pfam" id="PF24860">
    <property type="entry name" value="FdhE_C"/>
    <property type="match status" value="1"/>
</dbReference>
<accession>A0A4R7BH18</accession>
<evidence type="ECO:0000256" key="1">
    <source>
        <dbReference type="ARBA" id="ARBA00022490"/>
    </source>
</evidence>
<evidence type="ECO:0000313" key="7">
    <source>
        <dbReference type="EMBL" id="TDR84560.1"/>
    </source>
</evidence>
<reference evidence="7 8" key="1">
    <citation type="submission" date="2019-03" db="EMBL/GenBank/DDBJ databases">
        <title>Genomic Encyclopedia of Type Strains, Phase IV (KMG-IV): sequencing the most valuable type-strain genomes for metagenomic binning, comparative biology and taxonomic classification.</title>
        <authorList>
            <person name="Goeker M."/>
        </authorList>
    </citation>
    <scope>NUCLEOTIDE SEQUENCE [LARGE SCALE GENOMIC DNA]</scope>
    <source>
        <strain evidence="7 8">DSM 25903</strain>
    </source>
</reference>